<reference evidence="1 2" key="1">
    <citation type="journal article" date="2013" name="Genome Biol.">
        <title>The genome sequence of the most widely cultivated cacao type and its use to identify candidate genes regulating pod color.</title>
        <authorList>
            <person name="Motamayor J.C."/>
            <person name="Mockaitis K."/>
            <person name="Schmutz J."/>
            <person name="Haiminen N."/>
            <person name="Iii D.L."/>
            <person name="Cornejo O."/>
            <person name="Findley S.D."/>
            <person name="Zheng P."/>
            <person name="Utro F."/>
            <person name="Royaert S."/>
            <person name="Saski C."/>
            <person name="Jenkins J."/>
            <person name="Podicheti R."/>
            <person name="Zhao M."/>
            <person name="Scheffler B.E."/>
            <person name="Stack J.C."/>
            <person name="Feltus F.A."/>
            <person name="Mustiga G.M."/>
            <person name="Amores F."/>
            <person name="Phillips W."/>
            <person name="Marelli J.P."/>
            <person name="May G.D."/>
            <person name="Shapiro H."/>
            <person name="Ma J."/>
            <person name="Bustamante C.D."/>
            <person name="Schnell R.J."/>
            <person name="Main D."/>
            <person name="Gilbert D."/>
            <person name="Parida L."/>
            <person name="Kuhn D.N."/>
        </authorList>
    </citation>
    <scope>NUCLEOTIDE SEQUENCE [LARGE SCALE GENOMIC DNA]</scope>
    <source>
        <strain evidence="2">cv. Matina 1-6</strain>
    </source>
</reference>
<gene>
    <name evidence="1" type="ORF">TCM_003828</name>
</gene>
<evidence type="ECO:0000313" key="1">
    <source>
        <dbReference type="EMBL" id="EOX94263.1"/>
    </source>
</evidence>
<organism evidence="1 2">
    <name type="scientific">Theobroma cacao</name>
    <name type="common">Cacao</name>
    <name type="synonym">Cocoa</name>
    <dbReference type="NCBI Taxonomy" id="3641"/>
    <lineage>
        <taxon>Eukaryota</taxon>
        <taxon>Viridiplantae</taxon>
        <taxon>Streptophyta</taxon>
        <taxon>Embryophyta</taxon>
        <taxon>Tracheophyta</taxon>
        <taxon>Spermatophyta</taxon>
        <taxon>Magnoliopsida</taxon>
        <taxon>eudicotyledons</taxon>
        <taxon>Gunneridae</taxon>
        <taxon>Pentapetalae</taxon>
        <taxon>rosids</taxon>
        <taxon>malvids</taxon>
        <taxon>Malvales</taxon>
        <taxon>Malvaceae</taxon>
        <taxon>Byttnerioideae</taxon>
        <taxon>Theobroma</taxon>
    </lineage>
</organism>
<proteinExistence type="predicted"/>
<dbReference type="EMBL" id="CM001879">
    <property type="protein sequence ID" value="EOX94263.1"/>
    <property type="molecule type" value="Genomic_DNA"/>
</dbReference>
<dbReference type="HOGENOM" id="CLU_2643001_0_0_1"/>
<keyword evidence="2" id="KW-1185">Reference proteome</keyword>
<evidence type="ECO:0000313" key="2">
    <source>
        <dbReference type="Proteomes" id="UP000026915"/>
    </source>
</evidence>
<dbReference type="AlphaFoldDB" id="A0A061DW94"/>
<name>A0A061DW94_THECC</name>
<dbReference type="Proteomes" id="UP000026915">
    <property type="component" value="Chromosome 1"/>
</dbReference>
<dbReference type="Gramene" id="EOX94263">
    <property type="protein sequence ID" value="EOX94263"/>
    <property type="gene ID" value="TCM_003828"/>
</dbReference>
<accession>A0A061DW94</accession>
<dbReference type="InParanoid" id="A0A061DW94"/>
<protein>
    <submittedName>
        <fullName evidence="1">Uncharacterized protein</fullName>
    </submittedName>
</protein>
<sequence>MIEGKRKVEMRYTKDIEFGLLLRSTKVKVVYCGSVPEETTSDRQVAITRYASKLIAMFSELKVTGPRTRCSSLSNAQ</sequence>